<evidence type="ECO:0000259" key="3">
    <source>
        <dbReference type="Pfam" id="PF10979"/>
    </source>
</evidence>
<proteinExistence type="predicted"/>
<comment type="caution">
    <text evidence="5">The sequence shown here is derived from an EMBL/GenBank/DDBJ whole genome shotgun (WGS) entry which is preliminary data.</text>
</comment>
<dbReference type="InterPro" id="IPR006640">
    <property type="entry name" value="SprT-like_domain"/>
</dbReference>
<keyword evidence="6" id="KW-1185">Reference proteome</keyword>
<dbReference type="Pfam" id="PF10979">
    <property type="entry name" value="DUF2786"/>
    <property type="match status" value="1"/>
</dbReference>
<dbReference type="InterPro" id="IPR055592">
    <property type="entry name" value="DUF7168"/>
</dbReference>
<dbReference type="Pfam" id="PF10263">
    <property type="entry name" value="SprT-like"/>
    <property type="match status" value="1"/>
</dbReference>
<protein>
    <recommendedName>
        <fullName evidence="7">DUF2786 domain-containing protein</fullName>
    </recommendedName>
</protein>
<evidence type="ECO:0000256" key="1">
    <source>
        <dbReference type="SAM" id="MobiDB-lite"/>
    </source>
</evidence>
<dbReference type="Pfam" id="PF23771">
    <property type="entry name" value="DUF7168"/>
    <property type="match status" value="1"/>
</dbReference>
<dbReference type="InterPro" id="IPR024498">
    <property type="entry name" value="DUF2786"/>
</dbReference>
<gene>
    <name evidence="5" type="ORF">CAP_0311</name>
</gene>
<dbReference type="Proteomes" id="UP000019678">
    <property type="component" value="Unassembled WGS sequence"/>
</dbReference>
<sequence>MRELMATYQQVNYSHFRRKLQPPSILLSDATGRLGRWISDARAIEISRRLVLEKPWGVVVEVLKHEMAHQYVFEVLKVTSETAHGPRFREVCEKLGIDALAAGMPTAVTSAEENRILERIARLMALAESANVHEAESAMAAAQRLMLKYNLDLEQARATRRYSFRHLGKPTGRVTESERIVSGILGKHFFVEVIWVPVYLPLEGKRGSVMEICGTPANLEMAAYVHAFLLHTAEQLWLAHKRDQRIQGNRDRRTFLAGVMLGFLEKLNTERKREISKGLVWVQDADLQSFYRTRYPHVHHVKHTGNQRTEAHAHGREAGRRIDLRPPLEGESRRGLMLPPKRG</sequence>
<dbReference type="EMBL" id="ASRX01000100">
    <property type="protein sequence ID" value="EYF00743.1"/>
    <property type="molecule type" value="Genomic_DNA"/>
</dbReference>
<feature type="domain" description="SprT-like" evidence="2">
    <location>
        <begin position="7"/>
        <end position="96"/>
    </location>
</feature>
<evidence type="ECO:0008006" key="7">
    <source>
        <dbReference type="Google" id="ProtNLM"/>
    </source>
</evidence>
<feature type="domain" description="DUF2786" evidence="3">
    <location>
        <begin position="115"/>
        <end position="152"/>
    </location>
</feature>
<dbReference type="GO" id="GO:0006950">
    <property type="term" value="P:response to stress"/>
    <property type="evidence" value="ECO:0007669"/>
    <property type="project" value="UniProtKB-ARBA"/>
</dbReference>
<feature type="region of interest" description="Disordered" evidence="1">
    <location>
        <begin position="301"/>
        <end position="343"/>
    </location>
</feature>
<dbReference type="OrthoDB" id="249404at2"/>
<reference evidence="5 6" key="1">
    <citation type="submission" date="2013-05" db="EMBL/GenBank/DDBJ databases">
        <title>Genome assembly of Chondromyces apiculatus DSM 436.</title>
        <authorList>
            <person name="Sharma G."/>
            <person name="Khatri I."/>
            <person name="Kaur C."/>
            <person name="Mayilraj S."/>
            <person name="Subramanian S."/>
        </authorList>
    </citation>
    <scope>NUCLEOTIDE SEQUENCE [LARGE SCALE GENOMIC DNA]</scope>
    <source>
        <strain evidence="5 6">DSM 436</strain>
    </source>
</reference>
<feature type="compositionally biased region" description="Basic and acidic residues" evidence="1">
    <location>
        <begin position="309"/>
        <end position="334"/>
    </location>
</feature>
<dbReference type="STRING" id="1192034.CAP_0311"/>
<evidence type="ECO:0000259" key="4">
    <source>
        <dbReference type="Pfam" id="PF23771"/>
    </source>
</evidence>
<feature type="domain" description="DUF7168" evidence="4">
    <location>
        <begin position="176"/>
        <end position="297"/>
    </location>
</feature>
<organism evidence="5 6">
    <name type="scientific">Chondromyces apiculatus DSM 436</name>
    <dbReference type="NCBI Taxonomy" id="1192034"/>
    <lineage>
        <taxon>Bacteria</taxon>
        <taxon>Pseudomonadati</taxon>
        <taxon>Myxococcota</taxon>
        <taxon>Polyangia</taxon>
        <taxon>Polyangiales</taxon>
        <taxon>Polyangiaceae</taxon>
        <taxon>Chondromyces</taxon>
    </lineage>
</organism>
<evidence type="ECO:0000259" key="2">
    <source>
        <dbReference type="Pfam" id="PF10263"/>
    </source>
</evidence>
<evidence type="ECO:0000313" key="6">
    <source>
        <dbReference type="Proteomes" id="UP000019678"/>
    </source>
</evidence>
<dbReference type="eggNOG" id="COG1451">
    <property type="taxonomic scope" value="Bacteria"/>
</dbReference>
<dbReference type="AlphaFoldDB" id="A0A017SUS6"/>
<accession>A0A017SUS6</accession>
<evidence type="ECO:0000313" key="5">
    <source>
        <dbReference type="EMBL" id="EYF00743.1"/>
    </source>
</evidence>
<name>A0A017SUS6_9BACT</name>